<gene>
    <name evidence="1" type="ORF">E3J62_07840</name>
</gene>
<name>A0A523USS0_UNCT6</name>
<dbReference type="Proteomes" id="UP000315525">
    <property type="component" value="Unassembled WGS sequence"/>
</dbReference>
<accession>A0A523USS0</accession>
<protein>
    <submittedName>
        <fullName evidence="1">YlbF family regulator</fullName>
    </submittedName>
</protein>
<dbReference type="InterPro" id="IPR023378">
    <property type="entry name" value="YheA/YmcA-like_dom_sf"/>
</dbReference>
<comment type="caution">
    <text evidence="1">The sequence shown here is derived from an EMBL/GenBank/DDBJ whole genome shotgun (WGS) entry which is preliminary data.</text>
</comment>
<proteinExistence type="predicted"/>
<dbReference type="SUPFAM" id="SSF158622">
    <property type="entry name" value="YheA/YmcA-like"/>
    <property type="match status" value="1"/>
</dbReference>
<dbReference type="AlphaFoldDB" id="A0A523USS0"/>
<dbReference type="Gene3D" id="1.20.1500.10">
    <property type="entry name" value="YheA/YmcA-like"/>
    <property type="match status" value="1"/>
</dbReference>
<evidence type="ECO:0000313" key="1">
    <source>
        <dbReference type="EMBL" id="TET45321.1"/>
    </source>
</evidence>
<dbReference type="Pfam" id="PF06133">
    <property type="entry name" value="Com_YlbF"/>
    <property type="match status" value="1"/>
</dbReference>
<organism evidence="1 2">
    <name type="scientific">candidate division TA06 bacterium</name>
    <dbReference type="NCBI Taxonomy" id="2250710"/>
    <lineage>
        <taxon>Bacteria</taxon>
        <taxon>Bacteria division TA06</taxon>
    </lineage>
</organism>
<sequence length="117" mass="13247">MGEIEESARTLGRMLKESPEYKKFGKASDSLENDEELKSLINSVAEKERSLNKKMEKAIPVEVEEKRNLKELKDKAQANAVYAEFLEAEKAYFALMKRVNDAMNEALKDESAPSESS</sequence>
<reference evidence="1 2" key="1">
    <citation type="submission" date="2019-03" db="EMBL/GenBank/DDBJ databases">
        <title>Metabolic potential of uncultured bacteria and archaea associated with petroleum seepage in deep-sea sediments.</title>
        <authorList>
            <person name="Dong X."/>
            <person name="Hubert C."/>
        </authorList>
    </citation>
    <scope>NUCLEOTIDE SEQUENCE [LARGE SCALE GENOMIC DNA]</scope>
    <source>
        <strain evidence="1">E44_bin18</strain>
    </source>
</reference>
<dbReference type="InterPro" id="IPR010368">
    <property type="entry name" value="Com_YlbF"/>
</dbReference>
<dbReference type="EMBL" id="SOJN01000087">
    <property type="protein sequence ID" value="TET45321.1"/>
    <property type="molecule type" value="Genomic_DNA"/>
</dbReference>
<evidence type="ECO:0000313" key="2">
    <source>
        <dbReference type="Proteomes" id="UP000315525"/>
    </source>
</evidence>